<evidence type="ECO:0000313" key="2">
    <source>
        <dbReference type="Proteomes" id="UP000726777"/>
    </source>
</evidence>
<comment type="caution">
    <text evidence="1">The sequence shown here is derived from an EMBL/GenBank/DDBJ whole genome shotgun (WGS) entry which is preliminary data.</text>
</comment>
<dbReference type="AlphaFoldDB" id="A0A9Q3UF32"/>
<protein>
    <submittedName>
        <fullName evidence="1">Uncharacterized protein</fullName>
    </submittedName>
</protein>
<sequence length="420" mass="48199">MPKGYEDDEVKLALNGLLCSTELFMTMLTDPLVKQHYENDYRFLCKCLKTDYQKGKLTKDRLVRLAKQERRSLRDQANELELYVLREEINVQAQQMPMSYLLNTITPSIFSMHGHSWCDPTLMPPSFTSSLDGILHGEEGKDRGRDNFVIEGEAQNFKLYYYFSLDTSKRSIPMNTKPLFTSMNLYGSHASPPPNDAVTDRFTPSLKQILSKSLKDGVYVWIETLGVGHTFIAVFKEKKPTLYSYGRYGDDGKKNGVLLIYNDQAAYSYMKEQLYTKNANVYYIANADVNKLSFYFTQKHDYGRDVVNTYTKDTATKERLKTFGKVIDNYELTSNNCTTHSVESLIVSGIPFDPTITIPLSFKNILSQSDYATDVTSAFYFFYSYLYENKKSYPSIEDVVTAFGVKTSGNELIELSRWIN</sequence>
<dbReference type="Proteomes" id="UP000726777">
    <property type="component" value="Unassembled WGS sequence"/>
</dbReference>
<evidence type="ECO:0000313" key="1">
    <source>
        <dbReference type="EMBL" id="MCC3807678.1"/>
    </source>
</evidence>
<reference evidence="1" key="1">
    <citation type="submission" date="2020-09" db="EMBL/GenBank/DDBJ databases">
        <title>Genome sequence of Vibrio parahaemolyticus isolates.</title>
        <authorList>
            <person name="Hammerl J.A."/>
            <person name="Strauch E."/>
        </authorList>
    </citation>
    <scope>NUCLEOTIDE SEQUENCE</scope>
    <source>
        <strain evidence="1">17-VB00146</strain>
    </source>
</reference>
<proteinExistence type="predicted"/>
<dbReference type="EMBL" id="JACVHL010000029">
    <property type="protein sequence ID" value="MCC3807678.1"/>
    <property type="molecule type" value="Genomic_DNA"/>
</dbReference>
<accession>A0A9Q3UF32</accession>
<organism evidence="1 2">
    <name type="scientific">Vibrio parahaemolyticus</name>
    <dbReference type="NCBI Taxonomy" id="670"/>
    <lineage>
        <taxon>Bacteria</taxon>
        <taxon>Pseudomonadati</taxon>
        <taxon>Pseudomonadota</taxon>
        <taxon>Gammaproteobacteria</taxon>
        <taxon>Vibrionales</taxon>
        <taxon>Vibrionaceae</taxon>
        <taxon>Vibrio</taxon>
    </lineage>
</organism>
<dbReference type="RefSeq" id="WP_228085946.1">
    <property type="nucleotide sequence ID" value="NZ_JACVHL010000029.1"/>
</dbReference>
<name>A0A9Q3UF32_VIBPH</name>
<gene>
    <name evidence="1" type="ORF">IB292_21905</name>
</gene>